<dbReference type="SUPFAM" id="SSF88723">
    <property type="entry name" value="PIN domain-like"/>
    <property type="match status" value="1"/>
</dbReference>
<proteinExistence type="inferred from homology"/>
<dbReference type="GO" id="GO:0045926">
    <property type="term" value="P:negative regulation of growth"/>
    <property type="evidence" value="ECO:0007669"/>
    <property type="project" value="UniProtKB-ARBA"/>
</dbReference>
<dbReference type="RefSeq" id="WP_171226637.1">
    <property type="nucleotide sequence ID" value="NZ_CP053085.1"/>
</dbReference>
<evidence type="ECO:0000256" key="3">
    <source>
        <dbReference type="ARBA" id="ARBA00022723"/>
    </source>
</evidence>
<organism evidence="7 8">
    <name type="scientific">Gemmatimonas groenlandica</name>
    <dbReference type="NCBI Taxonomy" id="2732249"/>
    <lineage>
        <taxon>Bacteria</taxon>
        <taxon>Pseudomonadati</taxon>
        <taxon>Gemmatimonadota</taxon>
        <taxon>Gemmatimonadia</taxon>
        <taxon>Gemmatimonadales</taxon>
        <taxon>Gemmatimonadaceae</taxon>
        <taxon>Gemmatimonas</taxon>
    </lineage>
</organism>
<protein>
    <recommendedName>
        <fullName evidence="5">Ribonuclease VapC</fullName>
        <shortName evidence="5">RNase VapC</shortName>
        <ecNumber evidence="5">3.1.-.-</ecNumber>
    </recommendedName>
    <alternativeName>
        <fullName evidence="5">Toxin VapC</fullName>
    </alternativeName>
</protein>
<keyword evidence="2 5" id="KW-0540">Nuclease</keyword>
<dbReference type="HAMAP" id="MF_00265">
    <property type="entry name" value="VapC_Nob1"/>
    <property type="match status" value="1"/>
</dbReference>
<comment type="function">
    <text evidence="5">Toxic component of a toxin-antitoxin (TA) system. An RNase.</text>
</comment>
<evidence type="ECO:0000256" key="5">
    <source>
        <dbReference type="HAMAP-Rule" id="MF_00265"/>
    </source>
</evidence>
<dbReference type="EMBL" id="CP053085">
    <property type="protein sequence ID" value="QJR37204.1"/>
    <property type="molecule type" value="Genomic_DNA"/>
</dbReference>
<keyword evidence="3 5" id="KW-0479">Metal-binding</keyword>
<reference evidence="7 8" key="1">
    <citation type="submission" date="2020-05" db="EMBL/GenBank/DDBJ databases">
        <title>Complete genome sequence of Gemmatimonas greenlandica TET16.</title>
        <authorList>
            <person name="Zeng Y."/>
        </authorList>
    </citation>
    <scope>NUCLEOTIDE SEQUENCE [LARGE SCALE GENOMIC DNA]</scope>
    <source>
        <strain evidence="7 8">TET16</strain>
    </source>
</reference>
<feature type="domain" description="PIN" evidence="6">
    <location>
        <begin position="4"/>
        <end position="126"/>
    </location>
</feature>
<keyword evidence="8" id="KW-1185">Reference proteome</keyword>
<name>A0A6M4IQK8_9BACT</name>
<feature type="binding site" evidence="5">
    <location>
        <position position="105"/>
    </location>
    <ligand>
        <name>Mg(2+)</name>
        <dbReference type="ChEBI" id="CHEBI:18420"/>
    </ligand>
</feature>
<dbReference type="InterPro" id="IPR006226">
    <property type="entry name" value="Mtu_PIN"/>
</dbReference>
<dbReference type="Proteomes" id="UP000500938">
    <property type="component" value="Chromosome"/>
</dbReference>
<feature type="binding site" evidence="5">
    <location>
        <position position="6"/>
    </location>
    <ligand>
        <name>Mg(2+)</name>
        <dbReference type="ChEBI" id="CHEBI:18420"/>
    </ligand>
</feature>
<dbReference type="InterPro" id="IPR022907">
    <property type="entry name" value="VapC_family"/>
</dbReference>
<sequence length="142" mass="15290">MRALLDVNVLIALFDADHISHHAAVAWFAANAVNGWASCPITQNGCVRIMSHPGYPGAHAVVDIVGKLRRASLESVHEFWADDVSVLDDQLFDTTRIHGPRQLTDVYLLALAVRHGGVLVTFDRSIAVDAVRGATAASLVVL</sequence>
<keyword evidence="5" id="KW-0460">Magnesium</keyword>
<evidence type="ECO:0000313" key="7">
    <source>
        <dbReference type="EMBL" id="QJR37204.1"/>
    </source>
</evidence>
<dbReference type="InterPro" id="IPR002716">
    <property type="entry name" value="PIN_dom"/>
</dbReference>
<evidence type="ECO:0000259" key="6">
    <source>
        <dbReference type="Pfam" id="PF01850"/>
    </source>
</evidence>
<evidence type="ECO:0000256" key="2">
    <source>
        <dbReference type="ARBA" id="ARBA00022722"/>
    </source>
</evidence>
<dbReference type="GO" id="GO:0090729">
    <property type="term" value="F:toxin activity"/>
    <property type="evidence" value="ECO:0007669"/>
    <property type="project" value="UniProtKB-KW"/>
</dbReference>
<dbReference type="EC" id="3.1.-.-" evidence="5"/>
<keyword evidence="1 5" id="KW-1277">Toxin-antitoxin system</keyword>
<gene>
    <name evidence="5" type="primary">vapC</name>
    <name evidence="7" type="ORF">HKW67_17610</name>
</gene>
<dbReference type="GO" id="GO:0004540">
    <property type="term" value="F:RNA nuclease activity"/>
    <property type="evidence" value="ECO:0007669"/>
    <property type="project" value="InterPro"/>
</dbReference>
<evidence type="ECO:0000256" key="4">
    <source>
        <dbReference type="ARBA" id="ARBA00022801"/>
    </source>
</evidence>
<comment type="similarity">
    <text evidence="5">Belongs to the PINc/VapC protein family.</text>
</comment>
<keyword evidence="5" id="KW-0800">Toxin</keyword>
<dbReference type="KEGG" id="ggr:HKW67_17610"/>
<dbReference type="AlphaFoldDB" id="A0A6M4IQK8"/>
<dbReference type="NCBIfam" id="TIGR00028">
    <property type="entry name" value="Mtu_PIN_fam"/>
    <property type="match status" value="1"/>
</dbReference>
<keyword evidence="4 5" id="KW-0378">Hydrolase</keyword>
<evidence type="ECO:0000313" key="8">
    <source>
        <dbReference type="Proteomes" id="UP000500938"/>
    </source>
</evidence>
<comment type="cofactor">
    <cofactor evidence="5">
        <name>Mg(2+)</name>
        <dbReference type="ChEBI" id="CHEBI:18420"/>
    </cofactor>
</comment>
<dbReference type="Pfam" id="PF01850">
    <property type="entry name" value="PIN"/>
    <property type="match status" value="1"/>
</dbReference>
<evidence type="ECO:0000256" key="1">
    <source>
        <dbReference type="ARBA" id="ARBA00022649"/>
    </source>
</evidence>
<dbReference type="GO" id="GO:0016788">
    <property type="term" value="F:hydrolase activity, acting on ester bonds"/>
    <property type="evidence" value="ECO:0007669"/>
    <property type="project" value="InterPro"/>
</dbReference>
<dbReference type="InterPro" id="IPR029060">
    <property type="entry name" value="PIN-like_dom_sf"/>
</dbReference>
<accession>A0A6M4IQK8</accession>
<dbReference type="GO" id="GO:0000287">
    <property type="term" value="F:magnesium ion binding"/>
    <property type="evidence" value="ECO:0007669"/>
    <property type="project" value="UniProtKB-UniRule"/>
</dbReference>